<organism evidence="2 3">
    <name type="scientific">Tetranychus urticae</name>
    <name type="common">Two-spotted spider mite</name>
    <dbReference type="NCBI Taxonomy" id="32264"/>
    <lineage>
        <taxon>Eukaryota</taxon>
        <taxon>Metazoa</taxon>
        <taxon>Ecdysozoa</taxon>
        <taxon>Arthropoda</taxon>
        <taxon>Chelicerata</taxon>
        <taxon>Arachnida</taxon>
        <taxon>Acari</taxon>
        <taxon>Acariformes</taxon>
        <taxon>Trombidiformes</taxon>
        <taxon>Prostigmata</taxon>
        <taxon>Eleutherengona</taxon>
        <taxon>Raphignathae</taxon>
        <taxon>Tetranychoidea</taxon>
        <taxon>Tetranychidae</taxon>
        <taxon>Tetranychus</taxon>
    </lineage>
</organism>
<dbReference type="EMBL" id="CAEY01000737">
    <property type="status" value="NOT_ANNOTATED_CDS"/>
    <property type="molecule type" value="Genomic_DNA"/>
</dbReference>
<evidence type="ECO:0000313" key="3">
    <source>
        <dbReference type="Proteomes" id="UP000015104"/>
    </source>
</evidence>
<feature type="transmembrane region" description="Helical" evidence="1">
    <location>
        <begin position="12"/>
        <end position="36"/>
    </location>
</feature>
<reference evidence="3" key="1">
    <citation type="submission" date="2011-08" db="EMBL/GenBank/DDBJ databases">
        <authorList>
            <person name="Rombauts S."/>
        </authorList>
    </citation>
    <scope>NUCLEOTIDE SEQUENCE</scope>
    <source>
        <strain evidence="3">London</strain>
    </source>
</reference>
<dbReference type="EnsemblMetazoa" id="tetur28g00910.1">
    <property type="protein sequence ID" value="tetur28g00910.1"/>
    <property type="gene ID" value="tetur28g00910"/>
</dbReference>
<name>T1KZA4_TETUR</name>
<evidence type="ECO:0000313" key="2">
    <source>
        <dbReference type="EnsemblMetazoa" id="tetur28g00910.1"/>
    </source>
</evidence>
<keyword evidence="1" id="KW-0812">Transmembrane</keyword>
<dbReference type="Proteomes" id="UP000015104">
    <property type="component" value="Unassembled WGS sequence"/>
</dbReference>
<keyword evidence="3" id="KW-1185">Reference proteome</keyword>
<keyword evidence="1" id="KW-0472">Membrane</keyword>
<sequence length="65" mass="7661">MSETLICFAKIFILLCSPTFWFHYVANLSFLQYLAIKSTTDQMDELTKYIVHLQVNFAFQGIRLH</sequence>
<keyword evidence="1" id="KW-1133">Transmembrane helix</keyword>
<accession>T1KZA4</accession>
<evidence type="ECO:0000256" key="1">
    <source>
        <dbReference type="SAM" id="Phobius"/>
    </source>
</evidence>
<dbReference type="HOGENOM" id="CLU_2852549_0_0_1"/>
<protein>
    <submittedName>
        <fullName evidence="2">Uncharacterized protein</fullName>
    </submittedName>
</protein>
<reference evidence="2" key="2">
    <citation type="submission" date="2015-06" db="UniProtKB">
        <authorList>
            <consortium name="EnsemblMetazoa"/>
        </authorList>
    </citation>
    <scope>IDENTIFICATION</scope>
</reference>
<dbReference type="AlphaFoldDB" id="T1KZA4"/>
<proteinExistence type="predicted"/>